<feature type="domain" description="SprT-like" evidence="4">
    <location>
        <begin position="284"/>
        <end position="457"/>
    </location>
</feature>
<accession>D3B0J1</accession>
<dbReference type="GO" id="GO:0006950">
    <property type="term" value="P:response to stress"/>
    <property type="evidence" value="ECO:0007669"/>
    <property type="project" value="UniProtKB-ARBA"/>
</dbReference>
<gene>
    <name evidence="5" type="ORF">PPL_01808</name>
</gene>
<feature type="region of interest" description="Disordered" evidence="3">
    <location>
        <begin position="78"/>
        <end position="137"/>
    </location>
</feature>
<dbReference type="Pfam" id="PF10263">
    <property type="entry name" value="SprT-like"/>
    <property type="match status" value="1"/>
</dbReference>
<feature type="region of interest" description="Disordered" evidence="3">
    <location>
        <begin position="163"/>
        <end position="197"/>
    </location>
</feature>
<dbReference type="AlphaFoldDB" id="D3B0J1"/>
<dbReference type="PANTHER" id="PTHR23099:SF0">
    <property type="entry name" value="GERM CELL NUCLEAR ACIDIC PROTEIN"/>
    <property type="match status" value="1"/>
</dbReference>
<dbReference type="InterPro" id="IPR006640">
    <property type="entry name" value="SprT-like_domain"/>
</dbReference>
<reference evidence="5 6" key="1">
    <citation type="journal article" date="2011" name="Genome Res.">
        <title>Phylogeny-wide analysis of social amoeba genomes highlights ancient origins for complex intercellular communication.</title>
        <authorList>
            <person name="Heidel A.J."/>
            <person name="Lawal H.M."/>
            <person name="Felder M."/>
            <person name="Schilde C."/>
            <person name="Helps N.R."/>
            <person name="Tunggal B."/>
            <person name="Rivero F."/>
            <person name="John U."/>
            <person name="Schleicher M."/>
            <person name="Eichinger L."/>
            <person name="Platzer M."/>
            <person name="Noegel A.A."/>
            <person name="Schaap P."/>
            <person name="Gloeckner G."/>
        </authorList>
    </citation>
    <scope>NUCLEOTIDE SEQUENCE [LARGE SCALE GENOMIC DNA]</scope>
    <source>
        <strain evidence="6">ATCC 26659 / Pp 5 / PN500</strain>
    </source>
</reference>
<dbReference type="GO" id="GO:0005634">
    <property type="term" value="C:nucleus"/>
    <property type="evidence" value="ECO:0007669"/>
    <property type="project" value="TreeGrafter"/>
</dbReference>
<sequence length="641" mass="71530">MTDYSDLELLKKRIDCVSVERGWKWNSKSKVSKTVQPTNSKKTTTTTTTTATATKTDNLSNTSHKRIHILSLLISPDDDDYKDSNTNKNNSNNSTNKDIKSSSLTKSIPTTTSTSALKSNTTSKTTKENNLTNQLKTLRRLSSSNGILDLLGNETLYSSNETISNNTKIDDNNNNNSSSNSNNNNSNKNNESRQKKVDDVDEMLIKSMSRVSISKQSDYTKKKIVKESDPYTDLPSKPKQFYMDKYKDINNKDNNIDIAICPPLNNLSKLTDSDQANYIKFKEEYVRNYFQLFNTTIFKDKFKEDLIIISKESKTLTFNINESTSSSNSSAPKISPATISIQQDPTTKDRVAFITIFINHISTIQKLVNVLCHQMCHAATWIFDGSTVSHGVQFKYWVRVALGIYPDLSIDLCDNYGPTSKYHYKCSNAKCSTVFGRDTPFEEETLCGSCESPIVPVNLDSTSSSFSTTTNNINNNNVNSVSNTTSTTTSASSSSNNNNNNNNNIIVDPEFQQFYNENKAMIDQKKMASPFVVAGVEAVANGAPRYSGVQKQVLSLYRNFIRQSLKNDRLNSGSSSSSSGSGEQSYPMTSYIQSQFRTKAKSISRRDISKIEMMLLKGQRQLKLIKSQGMSGFSVVNSPNN</sequence>
<dbReference type="CDD" id="cd20268">
    <property type="entry name" value="Complex1_LYR_SDHAF1_LYRM8"/>
    <property type="match status" value="1"/>
</dbReference>
<evidence type="ECO:0000313" key="6">
    <source>
        <dbReference type="Proteomes" id="UP000001396"/>
    </source>
</evidence>
<dbReference type="GO" id="GO:0034553">
    <property type="term" value="P:mitochondrial respiratory chain complex II assembly"/>
    <property type="evidence" value="ECO:0007669"/>
    <property type="project" value="InterPro"/>
</dbReference>
<proteinExistence type="predicted"/>
<dbReference type="EMBL" id="ADBJ01000008">
    <property type="protein sequence ID" value="EFA84815.1"/>
    <property type="molecule type" value="Genomic_DNA"/>
</dbReference>
<dbReference type="InParanoid" id="D3B0J1"/>
<protein>
    <recommendedName>
        <fullName evidence="4">SprT-like domain-containing protein</fullName>
    </recommendedName>
</protein>
<dbReference type="InterPro" id="IPR045295">
    <property type="entry name" value="Complex1_LYR_SDHAF1_LYRM8"/>
</dbReference>
<comment type="caution">
    <text evidence="5">The sequence shown here is derived from an EMBL/GenBank/DDBJ whole genome shotgun (WGS) entry which is preliminary data.</text>
</comment>
<comment type="subcellular location">
    <subcellularLocation>
        <location evidence="1">Mitochondrion</location>
    </subcellularLocation>
</comment>
<evidence type="ECO:0000259" key="4">
    <source>
        <dbReference type="SMART" id="SM00731"/>
    </source>
</evidence>
<dbReference type="GO" id="GO:0005739">
    <property type="term" value="C:mitochondrion"/>
    <property type="evidence" value="ECO:0007669"/>
    <property type="project" value="UniProtKB-SubCell"/>
</dbReference>
<feature type="compositionally biased region" description="Low complexity" evidence="3">
    <location>
        <begin position="466"/>
        <end position="504"/>
    </location>
</feature>
<dbReference type="RefSeq" id="XP_020436926.1">
    <property type="nucleotide sequence ID" value="XM_020572809.1"/>
</dbReference>
<dbReference type="STRING" id="670386.D3B0J1"/>
<feature type="compositionally biased region" description="Polar residues" evidence="3">
    <location>
        <begin position="28"/>
        <end position="40"/>
    </location>
</feature>
<dbReference type="Proteomes" id="UP000001396">
    <property type="component" value="Unassembled WGS sequence"/>
</dbReference>
<feature type="compositionally biased region" description="Low complexity" evidence="3">
    <location>
        <begin position="163"/>
        <end position="189"/>
    </location>
</feature>
<dbReference type="SMART" id="SM00731">
    <property type="entry name" value="SprT"/>
    <property type="match status" value="1"/>
</dbReference>
<feature type="compositionally biased region" description="Low complexity" evidence="3">
    <location>
        <begin position="110"/>
        <end position="133"/>
    </location>
</feature>
<feature type="region of interest" description="Disordered" evidence="3">
    <location>
        <begin position="466"/>
        <end position="505"/>
    </location>
</feature>
<name>D3B0J1_HETP5</name>
<keyword evidence="2" id="KW-0496">Mitochondrion</keyword>
<keyword evidence="6" id="KW-1185">Reference proteome</keyword>
<feature type="compositionally biased region" description="Low complexity" evidence="3">
    <location>
        <begin position="84"/>
        <end position="96"/>
    </location>
</feature>
<feature type="compositionally biased region" description="Low complexity" evidence="3">
    <location>
        <begin position="572"/>
        <end position="582"/>
    </location>
</feature>
<evidence type="ECO:0000256" key="1">
    <source>
        <dbReference type="ARBA" id="ARBA00004173"/>
    </source>
</evidence>
<feature type="region of interest" description="Disordered" evidence="3">
    <location>
        <begin position="28"/>
        <end position="49"/>
    </location>
</feature>
<dbReference type="GeneID" id="31357335"/>
<evidence type="ECO:0000256" key="2">
    <source>
        <dbReference type="ARBA" id="ARBA00023128"/>
    </source>
</evidence>
<organism evidence="5 6">
    <name type="scientific">Heterostelium pallidum (strain ATCC 26659 / Pp 5 / PN500)</name>
    <name type="common">Cellular slime mold</name>
    <name type="synonym">Polysphondylium pallidum</name>
    <dbReference type="NCBI Taxonomy" id="670386"/>
    <lineage>
        <taxon>Eukaryota</taxon>
        <taxon>Amoebozoa</taxon>
        <taxon>Evosea</taxon>
        <taxon>Eumycetozoa</taxon>
        <taxon>Dictyostelia</taxon>
        <taxon>Acytosteliales</taxon>
        <taxon>Acytosteliaceae</taxon>
        <taxon>Heterostelium</taxon>
    </lineage>
</organism>
<evidence type="ECO:0000313" key="5">
    <source>
        <dbReference type="EMBL" id="EFA84815.1"/>
    </source>
</evidence>
<evidence type="ECO:0000256" key="3">
    <source>
        <dbReference type="SAM" id="MobiDB-lite"/>
    </source>
</evidence>
<feature type="region of interest" description="Disordered" evidence="3">
    <location>
        <begin position="568"/>
        <end position="587"/>
    </location>
</feature>
<dbReference type="PANTHER" id="PTHR23099">
    <property type="entry name" value="TRANSCRIPTIONAL REGULATOR"/>
    <property type="match status" value="1"/>
</dbReference>